<proteinExistence type="inferred from homology"/>
<feature type="transmembrane region" description="Helical" evidence="12">
    <location>
        <begin position="119"/>
        <end position="142"/>
    </location>
</feature>
<dbReference type="PANTHER" id="PTHR10110">
    <property type="entry name" value="SODIUM/HYDROGEN EXCHANGER"/>
    <property type="match status" value="1"/>
</dbReference>
<evidence type="ECO:0000256" key="3">
    <source>
        <dbReference type="ARBA" id="ARBA00022448"/>
    </source>
</evidence>
<reference evidence="14" key="2">
    <citation type="journal article" date="2022" name="Syst. Appl. Microbiol.">
        <title>Chromohalobacter moromii sp. nov., a moderately halophilic bacterium isolated from lupine-based moromi fermentation.</title>
        <authorList>
            <person name="Lulf R.H."/>
            <person name="Hilgarth M."/>
            <person name="Ehrmann M.A."/>
        </authorList>
    </citation>
    <scope>NUCLEOTIDE SEQUENCE</scope>
    <source>
        <strain evidence="14">TMW 2.2304</strain>
    </source>
</reference>
<feature type="transmembrane region" description="Helical" evidence="12">
    <location>
        <begin position="46"/>
        <end position="69"/>
    </location>
</feature>
<evidence type="ECO:0000313" key="14">
    <source>
        <dbReference type="EMBL" id="MCT8505267.1"/>
    </source>
</evidence>
<dbReference type="GO" id="GO:0005886">
    <property type="term" value="C:plasma membrane"/>
    <property type="evidence" value="ECO:0007669"/>
    <property type="project" value="UniProtKB-SubCell"/>
</dbReference>
<feature type="transmembrane region" description="Helical" evidence="12">
    <location>
        <begin position="148"/>
        <end position="170"/>
    </location>
</feature>
<gene>
    <name evidence="14" type="ORF">KZO87_07745</name>
</gene>
<dbReference type="GO" id="GO:0015385">
    <property type="term" value="F:sodium:proton antiporter activity"/>
    <property type="evidence" value="ECO:0007669"/>
    <property type="project" value="InterPro"/>
</dbReference>
<sequence length="436" mass="47876">MTETRASATLRHDWQRQGRLCMLEIAAVFITITALFAWFNYRFIKLPATIGVMCISLLASVLLITLSHFGFDGITDWAEAWLGQINFNALLMDGMLSCLLFAGALHVDFHKLKRYRYSVGFLATVGVVISTVAIGSAAWWLFATFHVGVPYLYCLVFGALISPTDPIAVLGIMRSAGAPEDMEIKIVGESLFNDGVAVVVFTVMLGAATATETLTFTHSAVLFLEEAGGGALLGLAMGYIAYWMMKSIDQYQVEVLVSLALVLGGYTLATHLHVSGPISMVIAGLFIGNRGREHAMSDTTRRYVDGFWELIDEILNAVLFVLIGLELLLIPFQWSYLIVAGPMIVVILMMRLLTIGLPIIVLRRWVPYRHGTTRVLTWGGLRGGISVALALGLPESDYRNTIVMVTYIIVLFSILAQGLTIGRLVQRVLSQDSKQS</sequence>
<feature type="transmembrane region" description="Helical" evidence="12">
    <location>
        <begin position="310"/>
        <end position="330"/>
    </location>
</feature>
<feature type="transmembrane region" description="Helical" evidence="12">
    <location>
        <begin position="20"/>
        <end position="39"/>
    </location>
</feature>
<evidence type="ECO:0000256" key="7">
    <source>
        <dbReference type="ARBA" id="ARBA00022989"/>
    </source>
</evidence>
<dbReference type="EMBL" id="JAHXDE010000003">
    <property type="protein sequence ID" value="MCT8505267.1"/>
    <property type="molecule type" value="Genomic_DNA"/>
</dbReference>
<evidence type="ECO:0000256" key="4">
    <source>
        <dbReference type="ARBA" id="ARBA00022449"/>
    </source>
</evidence>
<dbReference type="InterPro" id="IPR006153">
    <property type="entry name" value="Cation/H_exchanger_TM"/>
</dbReference>
<dbReference type="Pfam" id="PF00999">
    <property type="entry name" value="Na_H_Exchanger"/>
    <property type="match status" value="1"/>
</dbReference>
<feature type="domain" description="Cation/H+ exchanger transmembrane" evidence="13">
    <location>
        <begin position="32"/>
        <end position="426"/>
    </location>
</feature>
<keyword evidence="15" id="KW-1185">Reference proteome</keyword>
<evidence type="ECO:0000256" key="11">
    <source>
        <dbReference type="ARBA" id="ARBA00023201"/>
    </source>
</evidence>
<name>A0A9X2X2X9_9GAMM</name>
<evidence type="ECO:0000256" key="10">
    <source>
        <dbReference type="ARBA" id="ARBA00023136"/>
    </source>
</evidence>
<evidence type="ECO:0000256" key="5">
    <source>
        <dbReference type="ARBA" id="ARBA00022475"/>
    </source>
</evidence>
<feature type="transmembrane region" description="Helical" evidence="12">
    <location>
        <begin position="222"/>
        <end position="244"/>
    </location>
</feature>
<dbReference type="Proteomes" id="UP001145353">
    <property type="component" value="Unassembled WGS sequence"/>
</dbReference>
<dbReference type="PANTHER" id="PTHR10110:SF195">
    <property type="entry name" value="NA(+)_H(+) ANTIPORTER NHAS2"/>
    <property type="match status" value="1"/>
</dbReference>
<comment type="subcellular location">
    <subcellularLocation>
        <location evidence="1">Cell membrane</location>
        <topology evidence="1">Multi-pass membrane protein</topology>
    </subcellularLocation>
</comment>
<keyword evidence="4" id="KW-0050">Antiport</keyword>
<dbReference type="Gene3D" id="6.10.140.1330">
    <property type="match status" value="1"/>
</dbReference>
<evidence type="ECO:0000256" key="8">
    <source>
        <dbReference type="ARBA" id="ARBA00023053"/>
    </source>
</evidence>
<reference evidence="14" key="1">
    <citation type="submission" date="2021-07" db="EMBL/GenBank/DDBJ databases">
        <authorList>
            <person name="Luelf R.H."/>
        </authorList>
    </citation>
    <scope>NUCLEOTIDE SEQUENCE</scope>
    <source>
        <strain evidence="14">TMW 2.2304</strain>
    </source>
</reference>
<keyword evidence="8" id="KW-0915">Sodium</keyword>
<keyword evidence="3" id="KW-0813">Transport</keyword>
<evidence type="ECO:0000256" key="1">
    <source>
        <dbReference type="ARBA" id="ARBA00004651"/>
    </source>
</evidence>
<feature type="transmembrane region" description="Helical" evidence="12">
    <location>
        <begin position="191"/>
        <end position="210"/>
    </location>
</feature>
<keyword evidence="6 12" id="KW-0812">Transmembrane</keyword>
<dbReference type="GO" id="GO:0098719">
    <property type="term" value="P:sodium ion import across plasma membrane"/>
    <property type="evidence" value="ECO:0007669"/>
    <property type="project" value="TreeGrafter"/>
</dbReference>
<evidence type="ECO:0000256" key="12">
    <source>
        <dbReference type="SAM" id="Phobius"/>
    </source>
</evidence>
<comment type="similarity">
    <text evidence="2">Belongs to the monovalent cation:proton antiporter 1 (CPA1) transporter (TC 2.A.36) family.</text>
</comment>
<keyword evidence="10 12" id="KW-0472">Membrane</keyword>
<feature type="transmembrane region" description="Helical" evidence="12">
    <location>
        <begin position="336"/>
        <end position="363"/>
    </location>
</feature>
<protein>
    <submittedName>
        <fullName evidence="14">Sodium:proton antiporter</fullName>
    </submittedName>
</protein>
<dbReference type="GO" id="GO:0015386">
    <property type="term" value="F:potassium:proton antiporter activity"/>
    <property type="evidence" value="ECO:0007669"/>
    <property type="project" value="TreeGrafter"/>
</dbReference>
<evidence type="ECO:0000256" key="6">
    <source>
        <dbReference type="ARBA" id="ARBA00022692"/>
    </source>
</evidence>
<evidence type="ECO:0000256" key="9">
    <source>
        <dbReference type="ARBA" id="ARBA00023065"/>
    </source>
</evidence>
<feature type="transmembrane region" description="Helical" evidence="12">
    <location>
        <begin position="375"/>
        <end position="393"/>
    </location>
</feature>
<evidence type="ECO:0000256" key="2">
    <source>
        <dbReference type="ARBA" id="ARBA00007367"/>
    </source>
</evidence>
<comment type="caution">
    <text evidence="14">The sequence shown here is derived from an EMBL/GenBank/DDBJ whole genome shotgun (WGS) entry which is preliminary data.</text>
</comment>
<keyword evidence="7 12" id="KW-1133">Transmembrane helix</keyword>
<dbReference type="GO" id="GO:0051453">
    <property type="term" value="P:regulation of intracellular pH"/>
    <property type="evidence" value="ECO:0007669"/>
    <property type="project" value="TreeGrafter"/>
</dbReference>
<feature type="transmembrane region" description="Helical" evidence="12">
    <location>
        <begin position="274"/>
        <end position="289"/>
    </location>
</feature>
<accession>A0A9X2X2X9</accession>
<organism evidence="14 15">
    <name type="scientific">Chromohalobacter moromii</name>
    <dbReference type="NCBI Taxonomy" id="2860329"/>
    <lineage>
        <taxon>Bacteria</taxon>
        <taxon>Pseudomonadati</taxon>
        <taxon>Pseudomonadota</taxon>
        <taxon>Gammaproteobacteria</taxon>
        <taxon>Oceanospirillales</taxon>
        <taxon>Halomonadaceae</taxon>
        <taxon>Chromohalobacter</taxon>
    </lineage>
</organism>
<feature type="transmembrane region" description="Helical" evidence="12">
    <location>
        <begin position="89"/>
        <end position="107"/>
    </location>
</feature>
<keyword evidence="9" id="KW-0406">Ion transport</keyword>
<evidence type="ECO:0000313" key="15">
    <source>
        <dbReference type="Proteomes" id="UP001145353"/>
    </source>
</evidence>
<dbReference type="InterPro" id="IPR018422">
    <property type="entry name" value="Cation/H_exchanger_CPA1"/>
</dbReference>
<feature type="transmembrane region" description="Helical" evidence="12">
    <location>
        <begin position="405"/>
        <end position="425"/>
    </location>
</feature>
<evidence type="ECO:0000259" key="13">
    <source>
        <dbReference type="Pfam" id="PF00999"/>
    </source>
</evidence>
<dbReference type="AlphaFoldDB" id="A0A9X2X2X9"/>
<keyword evidence="11" id="KW-0739">Sodium transport</keyword>
<keyword evidence="5" id="KW-1003">Cell membrane</keyword>